<dbReference type="AlphaFoldDB" id="A0A4P8IBG7"/>
<accession>A0A4P8IBG7</accession>
<evidence type="ECO:0000313" key="3">
    <source>
        <dbReference type="Proteomes" id="UP000298653"/>
    </source>
</evidence>
<name>A0A4P8IBG7_9FIRM</name>
<gene>
    <name evidence="2" type="ORF">AR1Y2_0363</name>
</gene>
<protein>
    <submittedName>
        <fullName evidence="2">Spore cortex biosynthesis protein</fullName>
    </submittedName>
</protein>
<proteinExistence type="predicted"/>
<dbReference type="NCBIfam" id="TIGR02893">
    <property type="entry name" value="spore_yabQ"/>
    <property type="match status" value="1"/>
</dbReference>
<reference evidence="2 3" key="1">
    <citation type="submission" date="2019-05" db="EMBL/GenBank/DDBJ databases">
        <title>Complete genome sequencing of Anaerostipes rhamnosivorans.</title>
        <authorList>
            <person name="Bui T.P.N."/>
            <person name="de Vos W.M."/>
        </authorList>
    </citation>
    <scope>NUCLEOTIDE SEQUENCE [LARGE SCALE GENOMIC DNA]</scope>
    <source>
        <strain evidence="2 3">1y2</strain>
    </source>
</reference>
<keyword evidence="1" id="KW-1133">Transmembrane helix</keyword>
<dbReference type="RefSeq" id="WP_137327440.1">
    <property type="nucleotide sequence ID" value="NZ_CP040058.1"/>
</dbReference>
<feature type="transmembrane region" description="Helical" evidence="1">
    <location>
        <begin position="6"/>
        <end position="27"/>
    </location>
</feature>
<dbReference type="EMBL" id="CP040058">
    <property type="protein sequence ID" value="QCP33817.1"/>
    <property type="molecule type" value="Genomic_DNA"/>
</dbReference>
<dbReference type="OrthoDB" id="9801633at2"/>
<sequence>MQEAVLGQLYFFLGAVWFGACLLLVYDGIRSFRIVFRHKMWVVSAEDVLYWIFVGFLCFRFLCWYNWGELRGFFFLGLFIGMAVYYLLISPKVLEGLVFLLHNIRRIFGTIFRVVRHPFAKIGINVRWRLKRERKNVKIALMRKGHKRGDTHGEKKDKQL</sequence>
<keyword evidence="3" id="KW-1185">Reference proteome</keyword>
<evidence type="ECO:0000313" key="2">
    <source>
        <dbReference type="EMBL" id="QCP33817.1"/>
    </source>
</evidence>
<feature type="transmembrane region" description="Helical" evidence="1">
    <location>
        <begin position="48"/>
        <end position="67"/>
    </location>
</feature>
<dbReference type="KEGG" id="arf:AR1Y2_0363"/>
<dbReference type="Pfam" id="PF09578">
    <property type="entry name" value="Spore_YabQ"/>
    <property type="match status" value="1"/>
</dbReference>
<keyword evidence="1" id="KW-0472">Membrane</keyword>
<organism evidence="2 3">
    <name type="scientific">Anaerostipes rhamnosivorans</name>
    <dbReference type="NCBI Taxonomy" id="1229621"/>
    <lineage>
        <taxon>Bacteria</taxon>
        <taxon>Bacillati</taxon>
        <taxon>Bacillota</taxon>
        <taxon>Clostridia</taxon>
        <taxon>Lachnospirales</taxon>
        <taxon>Lachnospiraceae</taxon>
        <taxon>Anaerostipes</taxon>
    </lineage>
</organism>
<dbReference type="InterPro" id="IPR019074">
    <property type="entry name" value="YabQ"/>
</dbReference>
<evidence type="ECO:0000256" key="1">
    <source>
        <dbReference type="SAM" id="Phobius"/>
    </source>
</evidence>
<dbReference type="Proteomes" id="UP000298653">
    <property type="component" value="Chromosome"/>
</dbReference>
<keyword evidence="1" id="KW-0812">Transmembrane</keyword>